<feature type="transmembrane region" description="Helical" evidence="5">
    <location>
        <begin position="407"/>
        <end position="438"/>
    </location>
</feature>
<keyword evidence="3 5" id="KW-1133">Transmembrane helix</keyword>
<feature type="domain" description="SLC26A/SulP transporter" evidence="6">
    <location>
        <begin position="26"/>
        <end position="404"/>
    </location>
</feature>
<evidence type="ECO:0000313" key="7">
    <source>
        <dbReference type="EMBL" id="CAA6820920.1"/>
    </source>
</evidence>
<feature type="transmembrane region" description="Helical" evidence="5">
    <location>
        <begin position="125"/>
        <end position="147"/>
    </location>
</feature>
<feature type="transmembrane region" description="Helical" evidence="5">
    <location>
        <begin position="276"/>
        <end position="297"/>
    </location>
</feature>
<feature type="transmembrane region" description="Helical" evidence="5">
    <location>
        <begin position="318"/>
        <end position="337"/>
    </location>
</feature>
<feature type="transmembrane region" description="Helical" evidence="5">
    <location>
        <begin position="185"/>
        <end position="204"/>
    </location>
</feature>
<dbReference type="PANTHER" id="PTHR11814">
    <property type="entry name" value="SULFATE TRANSPORTER"/>
    <property type="match status" value="1"/>
</dbReference>
<evidence type="ECO:0000256" key="1">
    <source>
        <dbReference type="ARBA" id="ARBA00004141"/>
    </source>
</evidence>
<dbReference type="Pfam" id="PF00916">
    <property type="entry name" value="Sulfate_transp"/>
    <property type="match status" value="1"/>
</dbReference>
<keyword evidence="4 5" id="KW-0472">Membrane</keyword>
<evidence type="ECO:0000256" key="4">
    <source>
        <dbReference type="ARBA" id="ARBA00023136"/>
    </source>
</evidence>
<feature type="transmembrane region" description="Helical" evidence="5">
    <location>
        <begin position="357"/>
        <end position="386"/>
    </location>
</feature>
<evidence type="ECO:0000259" key="6">
    <source>
        <dbReference type="Pfam" id="PF00916"/>
    </source>
</evidence>
<dbReference type="InterPro" id="IPR011547">
    <property type="entry name" value="SLC26A/SulP_dom"/>
</dbReference>
<dbReference type="EMBL" id="CACVAQ010000292">
    <property type="protein sequence ID" value="CAA6820920.1"/>
    <property type="molecule type" value="Genomic_DNA"/>
</dbReference>
<accession>A0A6S6TW05</accession>
<keyword evidence="2 5" id="KW-0812">Transmembrane</keyword>
<organism evidence="7">
    <name type="scientific">uncultured Aureispira sp</name>
    <dbReference type="NCBI Taxonomy" id="1331704"/>
    <lineage>
        <taxon>Bacteria</taxon>
        <taxon>Pseudomonadati</taxon>
        <taxon>Bacteroidota</taxon>
        <taxon>Saprospiria</taxon>
        <taxon>Saprospirales</taxon>
        <taxon>Saprospiraceae</taxon>
        <taxon>Aureispira</taxon>
        <taxon>environmental samples</taxon>
    </lineage>
</organism>
<sequence length="544" mass="57797">MKSTDNLLDNNSPTSAKEDLSPFKNFKSDFPASIIVFLVAMPLCLGVALASGAPLYAGLISGIVGGIVVGSLSGSPLGVSGPAAGLAVIVLGAIVELGSFEIFLVAVVLAGILQLLMGYAKAGVIAYYFPSSVVHGMLAGIGILIFLKQVPHAVGDDLVGEGEWGFFQADGENTFSELLKMLGNLSPSILVISAISLAILILWETSFFKKNPITKLIQGPLVVVVLGIVLNLAFASNPDWAISSEHLVKIPVASNANEFFSNFAFPDFTALANPRVYILAIIIAVVGSLETLLCTEASDKQDTLKRVTPVNRELKAQGIGNIICGLIGGIPITQVIVRSSVNQQSGGKTKASAVMHGVLILLSIVLIPTLLNLIPLATLAAILMVVGFKLAKPSLFVKMYKQGLSQFIPFVATVLGILFTNLLLGIAIGMAIAIFIILRNNYKVASRVVLNQEGANNSIRLVLSEDVTFLNKASIQGTLAQIPNGTNLVIDASNTFFIHHDVIEIIDDFKINATSRNITVTTLDLDPEKEKEIRMSNHFKLISN</sequence>
<dbReference type="InterPro" id="IPR001902">
    <property type="entry name" value="SLC26A/SulP_fam"/>
</dbReference>
<evidence type="ECO:0000256" key="3">
    <source>
        <dbReference type="ARBA" id="ARBA00022989"/>
    </source>
</evidence>
<evidence type="ECO:0000256" key="5">
    <source>
        <dbReference type="SAM" id="Phobius"/>
    </source>
</evidence>
<feature type="transmembrane region" description="Helical" evidence="5">
    <location>
        <begin position="30"/>
        <end position="48"/>
    </location>
</feature>
<protein>
    <submittedName>
        <fullName evidence="7">Sulfate permease</fullName>
    </submittedName>
</protein>
<feature type="transmembrane region" description="Helical" evidence="5">
    <location>
        <begin position="55"/>
        <end position="74"/>
    </location>
</feature>
<reference evidence="7" key="1">
    <citation type="submission" date="2020-01" db="EMBL/GenBank/DDBJ databases">
        <authorList>
            <person name="Meier V. D."/>
            <person name="Meier V D."/>
        </authorList>
    </citation>
    <scope>NUCLEOTIDE SEQUENCE</scope>
    <source>
        <strain evidence="7">HLG_WM_MAG_10</strain>
    </source>
</reference>
<name>A0A6S6TW05_9BACT</name>
<dbReference type="AlphaFoldDB" id="A0A6S6TW05"/>
<dbReference type="GO" id="GO:0055085">
    <property type="term" value="P:transmembrane transport"/>
    <property type="evidence" value="ECO:0007669"/>
    <property type="project" value="InterPro"/>
</dbReference>
<comment type="subcellular location">
    <subcellularLocation>
        <location evidence="1">Membrane</location>
        <topology evidence="1">Multi-pass membrane protein</topology>
    </subcellularLocation>
</comment>
<evidence type="ECO:0000256" key="2">
    <source>
        <dbReference type="ARBA" id="ARBA00022692"/>
    </source>
</evidence>
<proteinExistence type="predicted"/>
<feature type="transmembrane region" description="Helical" evidence="5">
    <location>
        <begin position="216"/>
        <end position="235"/>
    </location>
</feature>
<gene>
    <name evidence="7" type="ORF">HELGO_WM45226</name>
</gene>
<dbReference type="GO" id="GO:0016020">
    <property type="term" value="C:membrane"/>
    <property type="evidence" value="ECO:0007669"/>
    <property type="project" value="UniProtKB-SubCell"/>
</dbReference>
<feature type="transmembrane region" description="Helical" evidence="5">
    <location>
        <begin position="86"/>
        <end position="113"/>
    </location>
</feature>